<evidence type="ECO:0000313" key="2">
    <source>
        <dbReference type="Proteomes" id="UP000031970"/>
    </source>
</evidence>
<dbReference type="EMBL" id="JSXS01000013">
    <property type="protein sequence ID" value="KIL33446.1"/>
    <property type="molecule type" value="Genomic_DNA"/>
</dbReference>
<organism evidence="1 2">
    <name type="scientific">Bacillus subtilis subsp. subtilis</name>
    <dbReference type="NCBI Taxonomy" id="135461"/>
    <lineage>
        <taxon>Bacteria</taxon>
        <taxon>Bacillati</taxon>
        <taxon>Bacillota</taxon>
        <taxon>Bacilli</taxon>
        <taxon>Bacillales</taxon>
        <taxon>Bacillaceae</taxon>
        <taxon>Bacillus</taxon>
    </lineage>
</organism>
<proteinExistence type="predicted"/>
<protein>
    <submittedName>
        <fullName evidence="1">Uncharacterized protein</fullName>
    </submittedName>
</protein>
<reference evidence="1 2" key="1">
    <citation type="submission" date="2014-11" db="EMBL/GenBank/DDBJ databases">
        <title>Draft Genome Sequences of Nine Bacillus subtilis Strains that Form Spores with High Heat-Resistance.</title>
        <authorList>
            <person name="Krawcyk A.O."/>
            <person name="Berendsen E.M."/>
            <person name="de Jong A."/>
            <person name="Holsappel S."/>
            <person name="Eijlander R.T."/>
            <person name="Wells-Bennik M."/>
            <person name="Kuipers O.P."/>
        </authorList>
    </citation>
    <scope>NUCLEOTIDE SEQUENCE [LARGE SCALE GENOMIC DNA]</scope>
    <source>
        <strain evidence="1 2">B4067</strain>
    </source>
</reference>
<dbReference type="AlphaFoldDB" id="A0ABD3ZZ11"/>
<dbReference type="Proteomes" id="UP000031970">
    <property type="component" value="Unassembled WGS sequence"/>
</dbReference>
<name>A0ABD3ZZ11_BACIU</name>
<dbReference type="RefSeq" id="WP_041052998.1">
    <property type="nucleotide sequence ID" value="NZ_JSXS01000013.1"/>
</dbReference>
<comment type="caution">
    <text evidence="1">The sequence shown here is derived from an EMBL/GenBank/DDBJ whole genome shotgun (WGS) entry which is preliminary data.</text>
</comment>
<gene>
    <name evidence="1" type="ORF">B4067_4665</name>
</gene>
<sequence>MSSNRNSRRAGEVVVWRMTEEQRQEYIKKHPIRPYEKHVSTWEWPKKQNEPLDDLEELI</sequence>
<evidence type="ECO:0000313" key="1">
    <source>
        <dbReference type="EMBL" id="KIL33446.1"/>
    </source>
</evidence>
<accession>A0ABD3ZZ11</accession>